<evidence type="ECO:0000313" key="9">
    <source>
        <dbReference type="EMBL" id="CDX03430.1"/>
    </source>
</evidence>
<comment type="similarity">
    <text evidence="2">Belongs to the 'phage' integrase family.</text>
</comment>
<evidence type="ECO:0000256" key="2">
    <source>
        <dbReference type="ARBA" id="ARBA00008857"/>
    </source>
</evidence>
<dbReference type="Pfam" id="PF00589">
    <property type="entry name" value="Phage_integrase"/>
    <property type="match status" value="1"/>
</dbReference>
<dbReference type="GO" id="GO:0006310">
    <property type="term" value="P:DNA recombination"/>
    <property type="evidence" value="ECO:0007669"/>
    <property type="project" value="UniProtKB-KW"/>
</dbReference>
<keyword evidence="3" id="KW-0229">DNA integration</keyword>
<dbReference type="RefSeq" id="WP_208926016.1">
    <property type="nucleotide sequence ID" value="NZ_LK996017.1"/>
</dbReference>
<evidence type="ECO:0000256" key="4">
    <source>
        <dbReference type="ARBA" id="ARBA00023125"/>
    </source>
</evidence>
<evidence type="ECO:0000259" key="7">
    <source>
        <dbReference type="PROSITE" id="PS51898"/>
    </source>
</evidence>
<dbReference type="SUPFAM" id="SSF56349">
    <property type="entry name" value="DNA breaking-rejoining enzymes"/>
    <property type="match status" value="1"/>
</dbReference>
<dbReference type="GO" id="GO:0015074">
    <property type="term" value="P:DNA integration"/>
    <property type="evidence" value="ECO:0007669"/>
    <property type="project" value="UniProtKB-KW"/>
</dbReference>
<dbReference type="Pfam" id="PF02899">
    <property type="entry name" value="Phage_int_SAM_1"/>
    <property type="match status" value="1"/>
</dbReference>
<dbReference type="Gene3D" id="1.10.150.130">
    <property type="match status" value="1"/>
</dbReference>
<dbReference type="PROSITE" id="PS51900">
    <property type="entry name" value="CB"/>
    <property type="match status" value="1"/>
</dbReference>
<feature type="domain" description="Tyr recombinase" evidence="7">
    <location>
        <begin position="109"/>
        <end position="284"/>
    </location>
</feature>
<organism evidence="9">
    <name type="scientific">Desulfitobacterium hafniense</name>
    <name type="common">Desulfitobacterium frappieri</name>
    <dbReference type="NCBI Taxonomy" id="49338"/>
    <lineage>
        <taxon>Bacteria</taxon>
        <taxon>Bacillati</taxon>
        <taxon>Bacillota</taxon>
        <taxon>Clostridia</taxon>
        <taxon>Eubacteriales</taxon>
        <taxon>Desulfitobacteriaceae</taxon>
        <taxon>Desulfitobacterium</taxon>
    </lineage>
</organism>
<gene>
    <name evidence="9" type="ORF">DPCES_3544</name>
</gene>
<accession>A0A098B4X5</accession>
<dbReference type="InterPro" id="IPR050090">
    <property type="entry name" value="Tyrosine_recombinase_XerCD"/>
</dbReference>
<comment type="function">
    <text evidence="1">Site-specific tyrosine recombinase, which acts by catalyzing the cutting and rejoining of the recombining DNA molecules.</text>
</comment>
<reference evidence="9" key="1">
    <citation type="submission" date="2014-07" db="EMBL/GenBank/DDBJ databases">
        <authorList>
            <person name="Hornung V.Bastian."/>
        </authorList>
    </citation>
    <scope>NUCLEOTIDE SEQUENCE</scope>
    <source>
        <strain evidence="9">PCE-S</strain>
    </source>
</reference>
<dbReference type="PANTHER" id="PTHR30349:SF41">
    <property type="entry name" value="INTEGRASE_RECOMBINASE PROTEIN MJ0367-RELATED"/>
    <property type="match status" value="1"/>
</dbReference>
<protein>
    <submittedName>
        <fullName evidence="9">Phage integrase, N-terminal SAM-like domain</fullName>
    </submittedName>
</protein>
<dbReference type="PATRIC" id="fig|49338.4.peg.3807"/>
<feature type="domain" description="Core-binding (CB)" evidence="8">
    <location>
        <begin position="1"/>
        <end position="88"/>
    </location>
</feature>
<name>A0A098B4X5_DESHA</name>
<evidence type="ECO:0000256" key="5">
    <source>
        <dbReference type="ARBA" id="ARBA00023172"/>
    </source>
</evidence>
<evidence type="ECO:0000256" key="1">
    <source>
        <dbReference type="ARBA" id="ARBA00003283"/>
    </source>
</evidence>
<dbReference type="InterPro" id="IPR044068">
    <property type="entry name" value="CB"/>
</dbReference>
<dbReference type="PANTHER" id="PTHR30349">
    <property type="entry name" value="PHAGE INTEGRASE-RELATED"/>
    <property type="match status" value="1"/>
</dbReference>
<dbReference type="GO" id="GO:0003677">
    <property type="term" value="F:DNA binding"/>
    <property type="evidence" value="ECO:0007669"/>
    <property type="project" value="UniProtKB-UniRule"/>
</dbReference>
<dbReference type="EMBL" id="LK996017">
    <property type="protein sequence ID" value="CDX03430.1"/>
    <property type="molecule type" value="Genomic_DNA"/>
</dbReference>
<evidence type="ECO:0000256" key="3">
    <source>
        <dbReference type="ARBA" id="ARBA00022908"/>
    </source>
</evidence>
<dbReference type="InterPro" id="IPR010998">
    <property type="entry name" value="Integrase_recombinase_N"/>
</dbReference>
<dbReference type="InterPro" id="IPR004107">
    <property type="entry name" value="Integrase_SAM-like_N"/>
</dbReference>
<proteinExistence type="inferred from homology"/>
<dbReference type="AlphaFoldDB" id="A0A098B4X5"/>
<keyword evidence="4 6" id="KW-0238">DNA-binding</keyword>
<keyword evidence="5" id="KW-0233">DNA recombination</keyword>
<dbReference type="InterPro" id="IPR011010">
    <property type="entry name" value="DNA_brk_join_enz"/>
</dbReference>
<evidence type="ECO:0000256" key="6">
    <source>
        <dbReference type="PROSITE-ProRule" id="PRU01248"/>
    </source>
</evidence>
<dbReference type="PROSITE" id="PS51898">
    <property type="entry name" value="TYR_RECOMBINASE"/>
    <property type="match status" value="1"/>
</dbReference>
<sequence>MLFREGIKLFKKHLIINERSPETLRAYMLELESFIDFTENQHNGPVYLDEITVQDIEEYLHELKLKGSSTSRRSRMVYILRSFYNFAIRQELVGKNIAVLVDSVKVQQKERNFLSDEEFQALISVITNPTIKVLCYTLFMTGLRIKEALDLTLEDVDLAGKVICIQHGKGNKSRKVPISDKLLPILKDYVRRIRPRSDSNHFFATKVSGRLSASMANKTLKEAVIELGWNKKVTCHVLRHSFASHLVRKNVNIVRVQKLLGHASLKTTSIYTHATLDELAEAVNTF</sequence>
<evidence type="ECO:0000259" key="8">
    <source>
        <dbReference type="PROSITE" id="PS51900"/>
    </source>
</evidence>
<dbReference type="Gene3D" id="1.10.443.10">
    <property type="entry name" value="Intergrase catalytic core"/>
    <property type="match status" value="1"/>
</dbReference>
<dbReference type="InterPro" id="IPR002104">
    <property type="entry name" value="Integrase_catalytic"/>
</dbReference>
<dbReference type="InterPro" id="IPR013762">
    <property type="entry name" value="Integrase-like_cat_sf"/>
</dbReference>